<evidence type="ECO:0000256" key="2">
    <source>
        <dbReference type="ARBA" id="ARBA00007832"/>
    </source>
</evidence>
<protein>
    <submittedName>
        <fullName evidence="6">IucA/IucC family protein</fullName>
    </submittedName>
</protein>
<dbReference type="InterPro" id="IPR037455">
    <property type="entry name" value="LucA/IucC-like"/>
</dbReference>
<dbReference type="PANTHER" id="PTHR34384">
    <property type="entry name" value="L-2,3-DIAMINOPROPANOATE--CITRATE LIGASE"/>
    <property type="match status" value="1"/>
</dbReference>
<dbReference type="GO" id="GO:0016881">
    <property type="term" value="F:acid-amino acid ligase activity"/>
    <property type="evidence" value="ECO:0007669"/>
    <property type="project" value="UniProtKB-ARBA"/>
</dbReference>
<dbReference type="Gene3D" id="1.10.510.40">
    <property type="match status" value="1"/>
</dbReference>
<organism evidence="6">
    <name type="scientific">Streptantibioticus silvisoli</name>
    <dbReference type="NCBI Taxonomy" id="2705255"/>
    <lineage>
        <taxon>Bacteria</taxon>
        <taxon>Bacillati</taxon>
        <taxon>Actinomycetota</taxon>
        <taxon>Actinomycetes</taxon>
        <taxon>Kitasatosporales</taxon>
        <taxon>Streptomycetaceae</taxon>
        <taxon>Streptantibioticus</taxon>
    </lineage>
</organism>
<name>A0AA90H4E2_9ACTN</name>
<evidence type="ECO:0000256" key="3">
    <source>
        <dbReference type="SAM" id="MobiDB-lite"/>
    </source>
</evidence>
<evidence type="ECO:0000313" key="6">
    <source>
        <dbReference type="EMBL" id="MDI5970489.1"/>
    </source>
</evidence>
<dbReference type="RefSeq" id="WP_282698728.1">
    <property type="nucleotide sequence ID" value="NZ_JABXJJ020000015.1"/>
</dbReference>
<evidence type="ECO:0000259" key="5">
    <source>
        <dbReference type="Pfam" id="PF06276"/>
    </source>
</evidence>
<feature type="region of interest" description="Disordered" evidence="3">
    <location>
        <begin position="1"/>
        <end position="53"/>
    </location>
</feature>
<dbReference type="Pfam" id="PF06276">
    <property type="entry name" value="FhuF"/>
    <property type="match status" value="1"/>
</dbReference>
<dbReference type="PANTHER" id="PTHR34384:SF5">
    <property type="entry name" value="L-2,3-DIAMINOPROPANOATE--CITRATE LIGASE"/>
    <property type="match status" value="1"/>
</dbReference>
<comment type="pathway">
    <text evidence="1">Siderophore biosynthesis.</text>
</comment>
<evidence type="ECO:0000259" key="4">
    <source>
        <dbReference type="Pfam" id="PF04183"/>
    </source>
</evidence>
<feature type="domain" description="Aerobactin siderophore biosynthesis IucA/IucC N-terminal" evidence="4">
    <location>
        <begin position="250"/>
        <end position="476"/>
    </location>
</feature>
<dbReference type="GO" id="GO:0019290">
    <property type="term" value="P:siderophore biosynthetic process"/>
    <property type="evidence" value="ECO:0007669"/>
    <property type="project" value="InterPro"/>
</dbReference>
<reference evidence="6" key="1">
    <citation type="submission" date="2023-05" db="EMBL/GenBank/DDBJ databases">
        <title>Streptantibioticus silvisoli sp. nov., acidotolerant actinomycetes 1 from pine litter.</title>
        <authorList>
            <person name="Swiecimska M."/>
            <person name="Golinska P."/>
            <person name="Sangal V."/>
            <person name="Wachnowicz B."/>
            <person name="Goodfellow M."/>
        </authorList>
    </citation>
    <scope>NUCLEOTIDE SEQUENCE</scope>
    <source>
        <strain evidence="6">SL13</strain>
    </source>
</reference>
<dbReference type="Pfam" id="PF04183">
    <property type="entry name" value="IucA_IucC"/>
    <property type="match status" value="1"/>
</dbReference>
<dbReference type="InterPro" id="IPR022770">
    <property type="entry name" value="IucA/IucC-like_C"/>
</dbReference>
<dbReference type="AlphaFoldDB" id="A0AA90H4E2"/>
<sequence>MNRRTGDPHPPGPMESLMPTVPAPPRAATAPSDDRALPPAGAATDPPDVRALPSAGEATAHTLLNCLVREVCGPGHHTAVDGGRLLLRLPASGTRLRVAVHRTGLLGDHRCAGPVQAAGPDGWRDVDWRELGTLVAAELTARTGVSNPEFPGQLASSHTGMAIGLAARAHRMREDGATEDGAIRSADGPRPTADGPRPAAVDTHPAEAANRPAADGLTPAEDAHPADGPTSAEDTRPAERANRRAAYRRYLASERSLLFGHRFHPAPKARGADRRAWTAWAPETSAAFPLRLLAVREDRVAQECAAPGGWDALERPAAGLAVPDGYRVLPAHPWQYGLLRDVPRLREALAAGEVLDLGAGGPLFAPTASVRTLWGDGGFLKFSLNVRITNCLRKNASYELSGAVALTRSLGGVFDGLAARYPGAAVLREPAYRSLALPGPDGRPDRSLLEGFGVIVREGFDGLLRPGVTPLLAAAVADPYATGPTLPVRTAAGRSPAAALDWWGRYLRLLLPPVLSAFTEHGVVLEPHLQNVLIGVDGDGLPVQVLFRDLEGTKLLADRHRDLLAALPPEVAGPLAYDEPRGWDRVVYCLLVNNAAEILAVLADRHPDLEAALWAEVRDVLREFAAGAERPGRVDELLAGAPLPAKANLLTRWARDPDREAGYVRLPSPLTADVLPEATR</sequence>
<accession>A0AA90H4E2</accession>
<gene>
    <name evidence="6" type="ORF">POF50_014250</name>
</gene>
<comment type="caution">
    <text evidence="6">The sequence shown here is derived from an EMBL/GenBank/DDBJ whole genome shotgun (WGS) entry which is preliminary data.</text>
</comment>
<proteinExistence type="inferred from homology"/>
<dbReference type="EMBL" id="JABXJJ020000015">
    <property type="protein sequence ID" value="MDI5970489.1"/>
    <property type="molecule type" value="Genomic_DNA"/>
</dbReference>
<feature type="domain" description="Aerobactin siderophore biosynthesis IucA/IucC-like C-terminal" evidence="5">
    <location>
        <begin position="501"/>
        <end position="659"/>
    </location>
</feature>
<dbReference type="InterPro" id="IPR007310">
    <property type="entry name" value="Aerobactin_biosyn_IucA/IucC_N"/>
</dbReference>
<comment type="similarity">
    <text evidence="2">Belongs to the IucA/IucC family.</text>
</comment>
<evidence type="ECO:0000256" key="1">
    <source>
        <dbReference type="ARBA" id="ARBA00004924"/>
    </source>
</evidence>
<feature type="region of interest" description="Disordered" evidence="3">
    <location>
        <begin position="170"/>
        <end position="241"/>
    </location>
</feature>